<name>A0A4R1HJ27_PSEEN</name>
<reference evidence="2 3" key="1">
    <citation type="submission" date="2019-03" db="EMBL/GenBank/DDBJ databases">
        <title>Sequencing the genomes of 1000 actinobacteria strains.</title>
        <authorList>
            <person name="Klenk H.-P."/>
        </authorList>
    </citation>
    <scope>NUCLEOTIDE SEQUENCE [LARGE SCALE GENOMIC DNA]</scope>
    <source>
        <strain evidence="2 3">DSM 44969</strain>
    </source>
</reference>
<gene>
    <name evidence="2" type="ORF">EV378_6278</name>
</gene>
<sequence>MSTASLNNAETVADDDEPTRSGVYLLDRRDLPLRRRHGYRIKGHYAKAQDPSVDDAIPRTGRSGRALPCGAAAIPRAS</sequence>
<keyword evidence="3" id="KW-1185">Reference proteome</keyword>
<dbReference type="AlphaFoldDB" id="A0A4R1HJ27"/>
<feature type="region of interest" description="Disordered" evidence="1">
    <location>
        <begin position="50"/>
        <end position="78"/>
    </location>
</feature>
<protein>
    <submittedName>
        <fullName evidence="2">Uncharacterized protein</fullName>
    </submittedName>
</protein>
<organism evidence="2 3">
    <name type="scientific">Pseudonocardia endophytica</name>
    <dbReference type="NCBI Taxonomy" id="401976"/>
    <lineage>
        <taxon>Bacteria</taxon>
        <taxon>Bacillati</taxon>
        <taxon>Actinomycetota</taxon>
        <taxon>Actinomycetes</taxon>
        <taxon>Pseudonocardiales</taxon>
        <taxon>Pseudonocardiaceae</taxon>
        <taxon>Pseudonocardia</taxon>
    </lineage>
</organism>
<evidence type="ECO:0000313" key="2">
    <source>
        <dbReference type="EMBL" id="TCK22277.1"/>
    </source>
</evidence>
<feature type="region of interest" description="Disordered" evidence="1">
    <location>
        <begin position="1"/>
        <end position="21"/>
    </location>
</feature>
<dbReference type="EMBL" id="SMFZ01000002">
    <property type="protein sequence ID" value="TCK22277.1"/>
    <property type="molecule type" value="Genomic_DNA"/>
</dbReference>
<dbReference type="Proteomes" id="UP000295560">
    <property type="component" value="Unassembled WGS sequence"/>
</dbReference>
<comment type="caution">
    <text evidence="2">The sequence shown here is derived from an EMBL/GenBank/DDBJ whole genome shotgun (WGS) entry which is preliminary data.</text>
</comment>
<proteinExistence type="predicted"/>
<evidence type="ECO:0000256" key="1">
    <source>
        <dbReference type="SAM" id="MobiDB-lite"/>
    </source>
</evidence>
<accession>A0A4R1HJ27</accession>
<feature type="compositionally biased region" description="Polar residues" evidence="1">
    <location>
        <begin position="1"/>
        <end position="10"/>
    </location>
</feature>
<evidence type="ECO:0000313" key="3">
    <source>
        <dbReference type="Proteomes" id="UP000295560"/>
    </source>
</evidence>